<keyword evidence="3" id="KW-1185">Reference proteome</keyword>
<dbReference type="PANTHER" id="PTHR24177">
    <property type="entry name" value="CASKIN"/>
    <property type="match status" value="1"/>
</dbReference>
<proteinExistence type="predicted"/>
<dbReference type="Pfam" id="PF12796">
    <property type="entry name" value="Ank_2"/>
    <property type="match status" value="1"/>
</dbReference>
<name>F6H6B3_VITVI</name>
<dbReference type="OrthoDB" id="1923662at2759"/>
<gene>
    <name evidence="2" type="ordered locus">VIT_16s0050g01340</name>
</gene>
<dbReference type="EMBL" id="FN595243">
    <property type="protein sequence ID" value="CCB47824.1"/>
    <property type="molecule type" value="Genomic_DNA"/>
</dbReference>
<dbReference type="SUPFAM" id="SSF48403">
    <property type="entry name" value="Ankyrin repeat"/>
    <property type="match status" value="1"/>
</dbReference>
<dbReference type="SMART" id="SM00248">
    <property type="entry name" value="ANK"/>
    <property type="match status" value="3"/>
</dbReference>
<dbReference type="AlphaFoldDB" id="F6H6B3"/>
<dbReference type="Proteomes" id="UP000009183">
    <property type="component" value="Chromosome 16"/>
</dbReference>
<dbReference type="HOGENOM" id="CLU_961113_0_0_1"/>
<feature type="domain" description="PGG" evidence="1">
    <location>
        <begin position="242"/>
        <end position="282"/>
    </location>
</feature>
<dbReference type="InterPro" id="IPR002110">
    <property type="entry name" value="Ankyrin_rpt"/>
</dbReference>
<accession>F6H6B3</accession>
<dbReference type="ExpressionAtlas" id="F6H6B3">
    <property type="expression patterns" value="baseline"/>
</dbReference>
<dbReference type="STRING" id="29760.F6H6B3"/>
<protein>
    <recommendedName>
        <fullName evidence="1">PGG domain-containing protein</fullName>
    </recommendedName>
</protein>
<evidence type="ECO:0000313" key="2">
    <source>
        <dbReference type="EMBL" id="CCB47824.1"/>
    </source>
</evidence>
<organism evidence="2 3">
    <name type="scientific">Vitis vinifera</name>
    <name type="common">Grape</name>
    <dbReference type="NCBI Taxonomy" id="29760"/>
    <lineage>
        <taxon>Eukaryota</taxon>
        <taxon>Viridiplantae</taxon>
        <taxon>Streptophyta</taxon>
        <taxon>Embryophyta</taxon>
        <taxon>Tracheophyta</taxon>
        <taxon>Spermatophyta</taxon>
        <taxon>Magnoliopsida</taxon>
        <taxon>eudicotyledons</taxon>
        <taxon>Gunneridae</taxon>
        <taxon>Pentapetalae</taxon>
        <taxon>rosids</taxon>
        <taxon>Vitales</taxon>
        <taxon>Vitaceae</taxon>
        <taxon>Viteae</taxon>
        <taxon>Vitis</taxon>
    </lineage>
</organism>
<dbReference type="FunFam" id="1.25.40.20:FF:000665">
    <property type="entry name" value="Uncharacterized protein"/>
    <property type="match status" value="1"/>
</dbReference>
<reference evidence="3" key="1">
    <citation type="journal article" date="2007" name="Nature">
        <title>The grapevine genome sequence suggests ancestral hexaploidization in major angiosperm phyla.</title>
        <authorList>
            <consortium name="The French-Italian Public Consortium for Grapevine Genome Characterization."/>
            <person name="Jaillon O."/>
            <person name="Aury J.-M."/>
            <person name="Noel B."/>
            <person name="Policriti A."/>
            <person name="Clepet C."/>
            <person name="Casagrande A."/>
            <person name="Choisne N."/>
            <person name="Aubourg S."/>
            <person name="Vitulo N."/>
            <person name="Jubin C."/>
            <person name="Vezzi A."/>
            <person name="Legeai F."/>
            <person name="Hugueney P."/>
            <person name="Dasilva C."/>
            <person name="Horner D."/>
            <person name="Mica E."/>
            <person name="Jublot D."/>
            <person name="Poulain J."/>
            <person name="Bruyere C."/>
            <person name="Billault A."/>
            <person name="Segurens B."/>
            <person name="Gouyvenoux M."/>
            <person name="Ugarte E."/>
            <person name="Cattonaro F."/>
            <person name="Anthouard V."/>
            <person name="Vico V."/>
            <person name="Del Fabbro C."/>
            <person name="Alaux M."/>
            <person name="Di Gaspero G."/>
            <person name="Dumas V."/>
            <person name="Felice N."/>
            <person name="Paillard S."/>
            <person name="Juman I."/>
            <person name="Moroldo M."/>
            <person name="Scalabrin S."/>
            <person name="Canaguier A."/>
            <person name="Le Clainche I."/>
            <person name="Malacrida G."/>
            <person name="Durand E."/>
            <person name="Pesole G."/>
            <person name="Laucou V."/>
            <person name="Chatelet P."/>
            <person name="Merdinoglu D."/>
            <person name="Delledonne M."/>
            <person name="Pezzotti M."/>
            <person name="Lecharny A."/>
            <person name="Scarpelli C."/>
            <person name="Artiguenave F."/>
            <person name="Pe M.E."/>
            <person name="Valle G."/>
            <person name="Morgante M."/>
            <person name="Caboche M."/>
            <person name="Adam-Blondon A.-F."/>
            <person name="Weissenbach J."/>
            <person name="Quetier F."/>
            <person name="Wincker P."/>
        </authorList>
    </citation>
    <scope>NUCLEOTIDE SEQUENCE [LARGE SCALE GENOMIC DNA]</scope>
    <source>
        <strain evidence="3">cv. Pinot noir / PN40024</strain>
    </source>
</reference>
<evidence type="ECO:0000259" key="1">
    <source>
        <dbReference type="Pfam" id="PF13962"/>
    </source>
</evidence>
<dbReference type="Gene3D" id="1.25.40.20">
    <property type="entry name" value="Ankyrin repeat-containing domain"/>
    <property type="match status" value="1"/>
</dbReference>
<sequence>MAAVTDSEKERELNARLFHALMENDKDVVIELCRQESTSDGPLHVTSIHKDTVLHLACYSKQPHLAEELVQLLPNNPNLRLTKLKNDVGNTVLHEAATSNSLTQVATVMIAKQRKLLTKRNILGETPLFRAVRFGKIKMFKLLAHEVDKDNQEVRKEQLQSKDGTSILHIAVITEHFGEFLCSFFPRPSCPPSLFHSINLFLYMYILKELVKSDFVRLFNHKNQTAEELLVDNYSKLHEESKEWTKRTSENCSIVGVLIATVAFAAAYTVPGGNQSTGIPKTSSTLLFKS</sequence>
<dbReference type="Pfam" id="PF13962">
    <property type="entry name" value="PGG"/>
    <property type="match status" value="1"/>
</dbReference>
<dbReference type="PANTHER" id="PTHR24177:SF314">
    <property type="entry name" value="PROTEIN ACCELERATED CELL DEATH 6-LIKE ISOFORM X1"/>
    <property type="match status" value="1"/>
</dbReference>
<dbReference type="InterPro" id="IPR026961">
    <property type="entry name" value="PGG_dom"/>
</dbReference>
<evidence type="ECO:0000313" key="3">
    <source>
        <dbReference type="Proteomes" id="UP000009183"/>
    </source>
</evidence>
<dbReference type="eggNOG" id="KOG0504">
    <property type="taxonomic scope" value="Eukaryota"/>
</dbReference>
<dbReference type="InParanoid" id="F6H6B3"/>
<dbReference type="InterPro" id="IPR036770">
    <property type="entry name" value="Ankyrin_rpt-contain_sf"/>
</dbReference>
<dbReference type="PaxDb" id="29760-VIT_16s0050g01340.t01"/>